<keyword evidence="3" id="KW-1185">Reference proteome</keyword>
<dbReference type="InterPro" id="IPR027328">
    <property type="entry name" value="MAPRE"/>
</dbReference>
<reference evidence="2 3" key="1">
    <citation type="journal article" date="2024" name="Ann. Entomol. Soc. Am.">
        <title>Genomic analyses of the southern and eastern yellowjacket wasps (Hymenoptera: Vespidae) reveal evolutionary signatures of social life.</title>
        <authorList>
            <person name="Catto M.A."/>
            <person name="Caine P.B."/>
            <person name="Orr S.E."/>
            <person name="Hunt B.G."/>
            <person name="Goodisman M.A.D."/>
        </authorList>
    </citation>
    <scope>NUCLEOTIDE SEQUENCE [LARGE SCALE GENOMIC DNA]</scope>
    <source>
        <strain evidence="2">232</strain>
        <tissue evidence="2">Head and thorax</tissue>
    </source>
</reference>
<evidence type="ECO:0000313" key="2">
    <source>
        <dbReference type="EMBL" id="KAL2721538.1"/>
    </source>
</evidence>
<comment type="caution">
    <text evidence="2">The sequence shown here is derived from an EMBL/GenBank/DDBJ whole genome shotgun (WGS) entry which is preliminary data.</text>
</comment>
<dbReference type="SUPFAM" id="SSF47576">
    <property type="entry name" value="Calponin-homology domain, CH-domain"/>
    <property type="match status" value="1"/>
</dbReference>
<dbReference type="Proteomes" id="UP001607303">
    <property type="component" value="Unassembled WGS sequence"/>
</dbReference>
<organism evidence="2 3">
    <name type="scientific">Vespula maculifrons</name>
    <name type="common">Eastern yellow jacket</name>
    <name type="synonym">Wasp</name>
    <dbReference type="NCBI Taxonomy" id="7453"/>
    <lineage>
        <taxon>Eukaryota</taxon>
        <taxon>Metazoa</taxon>
        <taxon>Ecdysozoa</taxon>
        <taxon>Arthropoda</taxon>
        <taxon>Hexapoda</taxon>
        <taxon>Insecta</taxon>
        <taxon>Pterygota</taxon>
        <taxon>Neoptera</taxon>
        <taxon>Endopterygota</taxon>
        <taxon>Hymenoptera</taxon>
        <taxon>Apocrita</taxon>
        <taxon>Aculeata</taxon>
        <taxon>Vespoidea</taxon>
        <taxon>Vespidae</taxon>
        <taxon>Vespinae</taxon>
        <taxon>Vespula</taxon>
    </lineage>
</organism>
<feature type="region of interest" description="Disordered" evidence="1">
    <location>
        <begin position="59"/>
        <end position="82"/>
    </location>
</feature>
<evidence type="ECO:0000313" key="3">
    <source>
        <dbReference type="Proteomes" id="UP001607303"/>
    </source>
</evidence>
<dbReference type="Gene3D" id="1.10.418.10">
    <property type="entry name" value="Calponin-like domain"/>
    <property type="match status" value="1"/>
</dbReference>
<dbReference type="InterPro" id="IPR036872">
    <property type="entry name" value="CH_dom_sf"/>
</dbReference>
<protein>
    <submittedName>
        <fullName evidence="2">Microtubule-associated protein RP/EB family member 1 isoform X1</fullName>
    </submittedName>
</protein>
<gene>
    <name evidence="2" type="ORF">V1477_020358</name>
</gene>
<accession>A0ABD2ALP6</accession>
<dbReference type="EMBL" id="JAYRBN010000116">
    <property type="protein sequence ID" value="KAL2721538.1"/>
    <property type="molecule type" value="Genomic_DNA"/>
</dbReference>
<sequence>MVPRFIKLELRNIVPIDKLVKGRFQDNFEFLQWFKKFFDANYSGAESYDALAMRGGEAMGSGGNTAPRGSNVKRPTPREVNSAKTTIRTVISSKDNF</sequence>
<evidence type="ECO:0000256" key="1">
    <source>
        <dbReference type="SAM" id="MobiDB-lite"/>
    </source>
</evidence>
<name>A0ABD2ALP6_VESMC</name>
<proteinExistence type="predicted"/>
<dbReference type="PANTHER" id="PTHR10623">
    <property type="entry name" value="MICROTUBULE-ASSOCIATED PROTEIN RP/EB FAMILY MEMBER"/>
    <property type="match status" value="1"/>
</dbReference>
<dbReference type="AlphaFoldDB" id="A0ABD2ALP6"/>